<proteinExistence type="predicted"/>
<dbReference type="RefSeq" id="WP_103914136.1">
    <property type="nucleotide sequence ID" value="NZ_FNUS01000005.1"/>
</dbReference>
<gene>
    <name evidence="1" type="ORF">SAMN05421847_2270</name>
</gene>
<protein>
    <submittedName>
        <fullName evidence="1">Uncharacterized protein</fullName>
    </submittedName>
</protein>
<sequence>MSTIILHNESENQLNLIENLLKELKIKFEISKKDEVLKLTSFEKELIQKGLDDIAAGHVISSEEARKEAEECFK</sequence>
<dbReference type="InterPro" id="IPR020271">
    <property type="entry name" value="Uncharacterised_MJ1172"/>
</dbReference>
<evidence type="ECO:0000313" key="1">
    <source>
        <dbReference type="EMBL" id="SEG41522.1"/>
    </source>
</evidence>
<dbReference type="Pfam" id="PF10884">
    <property type="entry name" value="DUF2683"/>
    <property type="match status" value="1"/>
</dbReference>
<accession>A0A1H5ZZJ9</accession>
<evidence type="ECO:0000313" key="2">
    <source>
        <dbReference type="Proteomes" id="UP000236738"/>
    </source>
</evidence>
<organism evidence="1 2">
    <name type="scientific">Halpernia humi</name>
    <dbReference type="NCBI Taxonomy" id="493375"/>
    <lineage>
        <taxon>Bacteria</taxon>
        <taxon>Pseudomonadati</taxon>
        <taxon>Bacteroidota</taxon>
        <taxon>Flavobacteriia</taxon>
        <taxon>Flavobacteriales</taxon>
        <taxon>Weeksellaceae</taxon>
        <taxon>Chryseobacterium group</taxon>
        <taxon>Halpernia</taxon>
    </lineage>
</organism>
<dbReference type="EMBL" id="FNUS01000005">
    <property type="protein sequence ID" value="SEG41522.1"/>
    <property type="molecule type" value="Genomic_DNA"/>
</dbReference>
<reference evidence="2" key="1">
    <citation type="submission" date="2016-10" db="EMBL/GenBank/DDBJ databases">
        <authorList>
            <person name="Varghese N."/>
            <person name="Submissions S."/>
        </authorList>
    </citation>
    <scope>NUCLEOTIDE SEQUENCE [LARGE SCALE GENOMIC DNA]</scope>
    <source>
        <strain evidence="2">DSM 21580</strain>
    </source>
</reference>
<keyword evidence="2" id="KW-1185">Reference proteome</keyword>
<name>A0A1H5ZZJ9_9FLAO</name>
<dbReference type="AlphaFoldDB" id="A0A1H5ZZJ9"/>
<dbReference type="Proteomes" id="UP000236738">
    <property type="component" value="Unassembled WGS sequence"/>
</dbReference>